<evidence type="ECO:0000259" key="7">
    <source>
        <dbReference type="Pfam" id="PF02770"/>
    </source>
</evidence>
<dbReference type="InterPro" id="IPR009075">
    <property type="entry name" value="AcylCo_DH/oxidase_C"/>
</dbReference>
<dbReference type="Gene3D" id="2.40.110.10">
    <property type="entry name" value="Butyryl-CoA Dehydrogenase, subunit A, domain 2"/>
    <property type="match status" value="1"/>
</dbReference>
<dbReference type="Gene3D" id="1.20.140.10">
    <property type="entry name" value="Butyryl-CoA Dehydrogenase, subunit A, domain 3"/>
    <property type="match status" value="1"/>
</dbReference>
<dbReference type="PANTHER" id="PTHR42803">
    <property type="entry name" value="ACYL-COA DEHYDROGENASE"/>
    <property type="match status" value="1"/>
</dbReference>
<dbReference type="InterPro" id="IPR009100">
    <property type="entry name" value="AcylCoA_DH/oxidase_NM_dom_sf"/>
</dbReference>
<dbReference type="GO" id="GO:0050660">
    <property type="term" value="F:flavin adenine dinucleotide binding"/>
    <property type="evidence" value="ECO:0007669"/>
    <property type="project" value="InterPro"/>
</dbReference>
<organism evidence="10 11">
    <name type="scientific">Arcticibacterium luteifluviistationis</name>
    <dbReference type="NCBI Taxonomy" id="1784714"/>
    <lineage>
        <taxon>Bacteria</taxon>
        <taxon>Pseudomonadati</taxon>
        <taxon>Bacteroidota</taxon>
        <taxon>Cytophagia</taxon>
        <taxon>Cytophagales</taxon>
        <taxon>Leadbetterellaceae</taxon>
        <taxon>Arcticibacterium</taxon>
    </lineage>
</organism>
<protein>
    <submittedName>
        <fullName evidence="10">Acyl-CoA dehydrogenase</fullName>
    </submittedName>
</protein>
<gene>
    <name evidence="10" type="ORF">DJ013_18680</name>
</gene>
<dbReference type="GO" id="GO:0016627">
    <property type="term" value="F:oxidoreductase activity, acting on the CH-CH group of donors"/>
    <property type="evidence" value="ECO:0007669"/>
    <property type="project" value="InterPro"/>
</dbReference>
<dbReference type="EMBL" id="CP029480">
    <property type="protein sequence ID" value="AWW00083.1"/>
    <property type="molecule type" value="Genomic_DNA"/>
</dbReference>
<dbReference type="InterPro" id="IPR052166">
    <property type="entry name" value="Diverse_Acyl-CoA_DH"/>
</dbReference>
<evidence type="ECO:0000259" key="6">
    <source>
        <dbReference type="Pfam" id="PF00441"/>
    </source>
</evidence>
<dbReference type="InterPro" id="IPR037069">
    <property type="entry name" value="AcylCoA_DH/ox_N_sf"/>
</dbReference>
<evidence type="ECO:0000259" key="8">
    <source>
        <dbReference type="Pfam" id="PF02771"/>
    </source>
</evidence>
<evidence type="ECO:0000256" key="5">
    <source>
        <dbReference type="RuleBase" id="RU362125"/>
    </source>
</evidence>
<dbReference type="InterPro" id="IPR046373">
    <property type="entry name" value="Acyl-CoA_Oxase/DH_mid-dom_sf"/>
</dbReference>
<evidence type="ECO:0000256" key="2">
    <source>
        <dbReference type="ARBA" id="ARBA00009347"/>
    </source>
</evidence>
<dbReference type="SUPFAM" id="SSF56645">
    <property type="entry name" value="Acyl-CoA dehydrogenase NM domain-like"/>
    <property type="match status" value="1"/>
</dbReference>
<dbReference type="Pfam" id="PF02771">
    <property type="entry name" value="Acyl-CoA_dh_N"/>
    <property type="match status" value="1"/>
</dbReference>
<keyword evidence="3 5" id="KW-0285">Flavoprotein</keyword>
<evidence type="ECO:0000256" key="1">
    <source>
        <dbReference type="ARBA" id="ARBA00001974"/>
    </source>
</evidence>
<dbReference type="InterPro" id="IPR013786">
    <property type="entry name" value="AcylCoA_DH/ox_N"/>
</dbReference>
<sequence length="600" mass="65719">MASKYFDRKTLDFILEDVHTASSLSSLPYFEDHDAETFKMVLDSAEHIGDTIMFPNLSAVDKNQPELVDGEVKVHPSIKSYLNAIGEAGLLSADFSYEDGGSQLPLTVSSAVGFTLVSANNGMLYSGLTAGSARLIATFGSEELKKTYVEKMLSGKWQGTMCLTEPQAGSSLSDINATATREDDGTFKLTGQKIFISAGDHDCCDNVVHLVIARIKGAPSGSKGISLFVVPKILPNGELNDVTNVGIFHKLGQKGVPAMHLGFGDKSNNCVAYLIGQENKGLGYMFKMMNEARIGVGVTGAAIASAAYQASLEYAKERPQSRRLNEKSAVDSPQIPIIQHPDVRRMLFFQKAVVEGSMSLLTEVSKYYDLSHSLEDVNEKAKYHLLLELLTPIAKTYPCEAGVKSISDAVQVFGGYGFTEDFSVEQYYRDIRITPIYEGTTGIQSLDLLGRKVLMADGKAMFLLAEEITKTIKEASQTEKLQPYAGKLGDAVKRLSEVTQHLMKVAGTGDVELFLSDASLYMEVFSLVTISWQWLKVANAAEKGLKVAGINAEQKAFLESKTKTMQFFFHYELPKAEGFITRLMDSEVITVLRGEEKMVF</sequence>
<dbReference type="OrthoDB" id="9764422at2"/>
<evidence type="ECO:0000256" key="4">
    <source>
        <dbReference type="ARBA" id="ARBA00022827"/>
    </source>
</evidence>
<evidence type="ECO:0000313" key="10">
    <source>
        <dbReference type="EMBL" id="AWW00083.1"/>
    </source>
</evidence>
<dbReference type="Gene3D" id="1.10.540.10">
    <property type="entry name" value="Acyl-CoA dehydrogenase/oxidase, N-terminal domain"/>
    <property type="match status" value="1"/>
</dbReference>
<name>A0A2Z4GFC5_9BACT</name>
<accession>A0A2Z4GFC5</accession>
<comment type="cofactor">
    <cofactor evidence="1 5">
        <name>FAD</name>
        <dbReference type="ChEBI" id="CHEBI:57692"/>
    </cofactor>
</comment>
<feature type="domain" description="Acyl-CoA dehydrogenase/oxidase C-terminal" evidence="6">
    <location>
        <begin position="279"/>
        <end position="446"/>
    </location>
</feature>
<keyword evidence="11" id="KW-1185">Reference proteome</keyword>
<keyword evidence="5" id="KW-0560">Oxidoreductase</keyword>
<feature type="domain" description="Acetyl-CoA dehydrogenase-like C-terminal" evidence="9">
    <location>
        <begin position="464"/>
        <end position="585"/>
    </location>
</feature>
<dbReference type="AlphaFoldDB" id="A0A2Z4GFC5"/>
<proteinExistence type="inferred from homology"/>
<dbReference type="RefSeq" id="WP_111373450.1">
    <property type="nucleotide sequence ID" value="NZ_CP029480.1"/>
</dbReference>
<dbReference type="Pfam" id="PF00441">
    <property type="entry name" value="Acyl-CoA_dh_1"/>
    <property type="match status" value="1"/>
</dbReference>
<evidence type="ECO:0000256" key="3">
    <source>
        <dbReference type="ARBA" id="ARBA00022630"/>
    </source>
</evidence>
<feature type="domain" description="Acyl-CoA dehydrogenase/oxidase N-terminal" evidence="8">
    <location>
        <begin position="79"/>
        <end position="156"/>
    </location>
</feature>
<dbReference type="PANTHER" id="PTHR42803:SF3">
    <property type="entry name" value="ACYL-COA DEHYDROGENASE-RELATED"/>
    <property type="match status" value="1"/>
</dbReference>
<feature type="domain" description="Acyl-CoA oxidase/dehydrogenase middle" evidence="7">
    <location>
        <begin position="161"/>
        <end position="263"/>
    </location>
</feature>
<keyword evidence="4 5" id="KW-0274">FAD</keyword>
<dbReference type="InterPro" id="IPR036250">
    <property type="entry name" value="AcylCo_DH-like_C"/>
</dbReference>
<reference evidence="10 11" key="1">
    <citation type="submission" date="2018-05" db="EMBL/GenBank/DDBJ databases">
        <title>Complete genome sequence of Arcticibacterium luteifluviistationis SM1504T, a cytophagaceae bacterium isolated from Arctic surface seawater.</title>
        <authorList>
            <person name="Li Y."/>
            <person name="Qin Q.-L."/>
        </authorList>
    </citation>
    <scope>NUCLEOTIDE SEQUENCE [LARGE SCALE GENOMIC DNA]</scope>
    <source>
        <strain evidence="10 11">SM1504</strain>
    </source>
</reference>
<dbReference type="Proteomes" id="UP000249873">
    <property type="component" value="Chromosome"/>
</dbReference>
<dbReference type="Pfam" id="PF12806">
    <property type="entry name" value="Acyl-CoA_dh_C"/>
    <property type="match status" value="1"/>
</dbReference>
<dbReference type="InterPro" id="IPR006091">
    <property type="entry name" value="Acyl-CoA_Oxase/DH_mid-dom"/>
</dbReference>
<evidence type="ECO:0000259" key="9">
    <source>
        <dbReference type="Pfam" id="PF12806"/>
    </source>
</evidence>
<comment type="similarity">
    <text evidence="2 5">Belongs to the acyl-CoA dehydrogenase family.</text>
</comment>
<evidence type="ECO:0000313" key="11">
    <source>
        <dbReference type="Proteomes" id="UP000249873"/>
    </source>
</evidence>
<dbReference type="InterPro" id="IPR025878">
    <property type="entry name" value="Acyl-CoA_dh-like_C_dom"/>
</dbReference>
<dbReference type="SUPFAM" id="SSF47203">
    <property type="entry name" value="Acyl-CoA dehydrogenase C-terminal domain-like"/>
    <property type="match status" value="1"/>
</dbReference>
<dbReference type="KEGG" id="als:DJ013_18680"/>
<dbReference type="Pfam" id="PF02770">
    <property type="entry name" value="Acyl-CoA_dh_M"/>
    <property type="match status" value="1"/>
</dbReference>